<feature type="binding site" evidence="3">
    <location>
        <position position="257"/>
    </location>
    <ligand>
        <name>Mg(2+)</name>
        <dbReference type="ChEBI" id="CHEBI:18420"/>
        <label>1</label>
    </ligand>
</feature>
<dbReference type="PANTHER" id="PTHR16222:SF24">
    <property type="entry name" value="ADP-RIBOSYLHYDROLASE ARH3"/>
    <property type="match status" value="1"/>
</dbReference>
<dbReference type="Gene3D" id="1.10.4080.10">
    <property type="entry name" value="ADP-ribosylation/Crystallin J1"/>
    <property type="match status" value="1"/>
</dbReference>
<evidence type="ECO:0000313" key="4">
    <source>
        <dbReference type="EMBL" id="SFM43712.1"/>
    </source>
</evidence>
<evidence type="ECO:0000256" key="1">
    <source>
        <dbReference type="ARBA" id="ARBA00010702"/>
    </source>
</evidence>
<organism evidence="4 5">
    <name type="scientific">Nitrosomonas communis</name>
    <dbReference type="NCBI Taxonomy" id="44574"/>
    <lineage>
        <taxon>Bacteria</taxon>
        <taxon>Pseudomonadati</taxon>
        <taxon>Pseudomonadota</taxon>
        <taxon>Betaproteobacteria</taxon>
        <taxon>Nitrosomonadales</taxon>
        <taxon>Nitrosomonadaceae</taxon>
        <taxon>Nitrosomonas</taxon>
    </lineage>
</organism>
<comment type="cofactor">
    <cofactor evidence="3">
        <name>Mg(2+)</name>
        <dbReference type="ChEBI" id="CHEBI:18420"/>
    </cofactor>
    <text evidence="3">Binds 2 magnesium ions per subunit.</text>
</comment>
<keyword evidence="5" id="KW-1185">Reference proteome</keyword>
<name>A0A1I4QUE8_9PROT</name>
<dbReference type="GO" id="GO:0016787">
    <property type="term" value="F:hydrolase activity"/>
    <property type="evidence" value="ECO:0007669"/>
    <property type="project" value="UniProtKB-KW"/>
</dbReference>
<keyword evidence="3" id="KW-0460">Magnesium</keyword>
<reference evidence="5" key="1">
    <citation type="submission" date="2016-10" db="EMBL/GenBank/DDBJ databases">
        <authorList>
            <person name="Varghese N."/>
            <person name="Submissions S."/>
        </authorList>
    </citation>
    <scope>NUCLEOTIDE SEQUENCE [LARGE SCALE GENOMIC DNA]</scope>
    <source>
        <strain evidence="5">Nm44</strain>
    </source>
</reference>
<dbReference type="AlphaFoldDB" id="A0A1I4QUE8"/>
<dbReference type="SUPFAM" id="SSF101478">
    <property type="entry name" value="ADP-ribosylglycohydrolase"/>
    <property type="match status" value="1"/>
</dbReference>
<dbReference type="InterPro" id="IPR036705">
    <property type="entry name" value="Ribosyl_crysJ1_sf"/>
</dbReference>
<proteinExistence type="inferred from homology"/>
<feature type="binding site" evidence="3">
    <location>
        <position position="45"/>
    </location>
    <ligand>
        <name>Mg(2+)</name>
        <dbReference type="ChEBI" id="CHEBI:18420"/>
        <label>1</label>
    </ligand>
</feature>
<dbReference type="InterPro" id="IPR005502">
    <property type="entry name" value="Ribosyl_crysJ1"/>
</dbReference>
<dbReference type="InterPro" id="IPR050792">
    <property type="entry name" value="ADP-ribosylglycohydrolase"/>
</dbReference>
<dbReference type="RefSeq" id="WP_074905686.1">
    <property type="nucleotide sequence ID" value="NZ_FOUB01000028.1"/>
</dbReference>
<evidence type="ECO:0000256" key="3">
    <source>
        <dbReference type="PIRSR" id="PIRSR605502-1"/>
    </source>
</evidence>
<protein>
    <submittedName>
        <fullName evidence="4">ADP-ribosylglycohydrolase</fullName>
    </submittedName>
</protein>
<dbReference type="EMBL" id="FOUB01000028">
    <property type="protein sequence ID" value="SFM43712.1"/>
    <property type="molecule type" value="Genomic_DNA"/>
</dbReference>
<keyword evidence="3" id="KW-0479">Metal-binding</keyword>
<dbReference type="PANTHER" id="PTHR16222">
    <property type="entry name" value="ADP-RIBOSYLGLYCOHYDROLASE"/>
    <property type="match status" value="1"/>
</dbReference>
<dbReference type="GO" id="GO:0046872">
    <property type="term" value="F:metal ion binding"/>
    <property type="evidence" value="ECO:0007669"/>
    <property type="project" value="UniProtKB-KW"/>
</dbReference>
<feature type="binding site" evidence="3">
    <location>
        <position position="44"/>
    </location>
    <ligand>
        <name>Mg(2+)</name>
        <dbReference type="ChEBI" id="CHEBI:18420"/>
        <label>1</label>
    </ligand>
</feature>
<feature type="binding site" evidence="3">
    <location>
        <position position="46"/>
    </location>
    <ligand>
        <name>Mg(2+)</name>
        <dbReference type="ChEBI" id="CHEBI:18420"/>
        <label>1</label>
    </ligand>
</feature>
<dbReference type="Proteomes" id="UP000183287">
    <property type="component" value="Unassembled WGS sequence"/>
</dbReference>
<feature type="binding site" evidence="3">
    <location>
        <position position="254"/>
    </location>
    <ligand>
        <name>Mg(2+)</name>
        <dbReference type="ChEBI" id="CHEBI:18420"/>
        <label>1</label>
    </ligand>
</feature>
<dbReference type="OrthoDB" id="9798107at2"/>
<dbReference type="Pfam" id="PF03747">
    <property type="entry name" value="ADP_ribosyl_GH"/>
    <property type="match status" value="1"/>
</dbReference>
<keyword evidence="2 4" id="KW-0378">Hydrolase</keyword>
<sequence length="308" mass="34135">MITIRNLLCGVAVGDAIGYPLEFNSNPNADDFAESVSAKVLQASDDTQMSLFLAEAIAKHDTKFKPDLPYMRWYVTQTKPIPHTAAFEGLLAFDCMYEVRAPGKTCMSACGALSNGTKVQNDSKGNGTVMRIAPWALKAVLDTERDYAHYMQYVVNDSFCTHKNMEATESAKALFMIQYFALHKVPLRNAIELAMREVDPISRAFHLLSFVDHEEDFEKGGWVAEEAVYIAVRAVLKAKDYLDAIYNATVIEGDSDTCAAIAGALAVCYGMKPPEELIAKLDILPAIEYVSDIWESHYRAPLKIHNSS</sequence>
<gene>
    <name evidence="4" type="ORF">SAMN05421863_102856</name>
</gene>
<feature type="binding site" evidence="3">
    <location>
        <position position="256"/>
    </location>
    <ligand>
        <name>Mg(2+)</name>
        <dbReference type="ChEBI" id="CHEBI:18420"/>
        <label>1</label>
    </ligand>
</feature>
<comment type="similarity">
    <text evidence="1">Belongs to the ADP-ribosylglycohydrolase family.</text>
</comment>
<evidence type="ECO:0000256" key="2">
    <source>
        <dbReference type="ARBA" id="ARBA00022801"/>
    </source>
</evidence>
<accession>A0A1I4QUE8</accession>
<evidence type="ECO:0000313" key="5">
    <source>
        <dbReference type="Proteomes" id="UP000183287"/>
    </source>
</evidence>